<protein>
    <submittedName>
        <fullName evidence="1">Uncharacterized protein</fullName>
    </submittedName>
</protein>
<evidence type="ECO:0000313" key="1">
    <source>
        <dbReference type="EMBL" id="KAJ1174527.1"/>
    </source>
</evidence>
<dbReference type="EMBL" id="JANPWB010000007">
    <property type="protein sequence ID" value="KAJ1174527.1"/>
    <property type="molecule type" value="Genomic_DNA"/>
</dbReference>
<organism evidence="1 2">
    <name type="scientific">Pleurodeles waltl</name>
    <name type="common">Iberian ribbed newt</name>
    <dbReference type="NCBI Taxonomy" id="8319"/>
    <lineage>
        <taxon>Eukaryota</taxon>
        <taxon>Metazoa</taxon>
        <taxon>Chordata</taxon>
        <taxon>Craniata</taxon>
        <taxon>Vertebrata</taxon>
        <taxon>Euteleostomi</taxon>
        <taxon>Amphibia</taxon>
        <taxon>Batrachia</taxon>
        <taxon>Caudata</taxon>
        <taxon>Salamandroidea</taxon>
        <taxon>Salamandridae</taxon>
        <taxon>Pleurodelinae</taxon>
        <taxon>Pleurodeles</taxon>
    </lineage>
</organism>
<gene>
    <name evidence="1" type="ORF">NDU88_006348</name>
</gene>
<accession>A0AAV7TFC3</accession>
<dbReference type="Proteomes" id="UP001066276">
    <property type="component" value="Chromosome 4_1"/>
</dbReference>
<sequence>MNQAVFHGGPGEKTPAPGILGLRPVPRPGGCVAAEKAYGAWSGWARASLRARGPTQAVHPADWRRSRDSAGAGGWWKAHKITDPGRSGAMPRSIGRVTAKPCGAQMLVVAHPEDMGSPPGQRRPGSVLWGLNLVCVDPLGRCGLELSALPLVEDWGLRAAKQGVNTPGARGVDRLVERRQTRNPGWGESGLWE</sequence>
<keyword evidence="2" id="KW-1185">Reference proteome</keyword>
<comment type="caution">
    <text evidence="1">The sequence shown here is derived from an EMBL/GenBank/DDBJ whole genome shotgun (WGS) entry which is preliminary data.</text>
</comment>
<dbReference type="AlphaFoldDB" id="A0AAV7TFC3"/>
<proteinExistence type="predicted"/>
<reference evidence="1" key="1">
    <citation type="journal article" date="2022" name="bioRxiv">
        <title>Sequencing and chromosome-scale assembly of the giantPleurodeles waltlgenome.</title>
        <authorList>
            <person name="Brown T."/>
            <person name="Elewa A."/>
            <person name="Iarovenko S."/>
            <person name="Subramanian E."/>
            <person name="Araus A.J."/>
            <person name="Petzold A."/>
            <person name="Susuki M."/>
            <person name="Suzuki K.-i.T."/>
            <person name="Hayashi T."/>
            <person name="Toyoda A."/>
            <person name="Oliveira C."/>
            <person name="Osipova E."/>
            <person name="Leigh N.D."/>
            <person name="Simon A."/>
            <person name="Yun M.H."/>
        </authorList>
    </citation>
    <scope>NUCLEOTIDE SEQUENCE</scope>
    <source>
        <strain evidence="1">20211129_DDA</strain>
        <tissue evidence="1">Liver</tissue>
    </source>
</reference>
<evidence type="ECO:0000313" key="2">
    <source>
        <dbReference type="Proteomes" id="UP001066276"/>
    </source>
</evidence>
<name>A0AAV7TFC3_PLEWA</name>